<dbReference type="EMBL" id="JAUYVL010000007">
    <property type="protein sequence ID" value="MDP2501884.1"/>
    <property type="molecule type" value="Genomic_DNA"/>
</dbReference>
<reference evidence="2" key="1">
    <citation type="submission" date="2023-07" db="EMBL/GenBank/DDBJ databases">
        <title>Genome content predicts the carbon catabolic preferences of heterotrophic bacteria.</title>
        <authorList>
            <person name="Gralka M."/>
        </authorList>
    </citation>
    <scope>NUCLEOTIDE SEQUENCE</scope>
    <source>
        <strain evidence="2">6E02</strain>
    </source>
</reference>
<evidence type="ECO:0000313" key="2">
    <source>
        <dbReference type="EMBL" id="MDP2501884.1"/>
    </source>
</evidence>
<accession>A0AB35MZY7</accession>
<evidence type="ECO:0000313" key="3">
    <source>
        <dbReference type="Proteomes" id="UP001177935"/>
    </source>
</evidence>
<dbReference type="RefSeq" id="WP_102560710.1">
    <property type="nucleotide sequence ID" value="NZ_CAWNUI010000031.1"/>
</dbReference>
<gene>
    <name evidence="2" type="ORF">Q8W42_14290</name>
</gene>
<protein>
    <submittedName>
        <fullName evidence="2">Uncharacterized protein</fullName>
    </submittedName>
</protein>
<comment type="caution">
    <text evidence="2">The sequence shown here is derived from an EMBL/GenBank/DDBJ whole genome shotgun (WGS) entry which is preliminary data.</text>
</comment>
<feature type="transmembrane region" description="Helical" evidence="1">
    <location>
        <begin position="27"/>
        <end position="44"/>
    </location>
</feature>
<keyword evidence="1" id="KW-0472">Membrane</keyword>
<dbReference type="Proteomes" id="UP001177935">
    <property type="component" value="Unassembled WGS sequence"/>
</dbReference>
<dbReference type="AlphaFoldDB" id="A0AB35MZY7"/>
<sequence length="64" mass="7408">MIKNIFKSTVNYIESVFDNPWVLADDLMLIIRFGLGCIVIYAFFRIFYALMGGSVVDIINPNEW</sequence>
<name>A0AB35MZY7_VIBSP</name>
<keyword evidence="1" id="KW-0812">Transmembrane</keyword>
<keyword evidence="1" id="KW-1133">Transmembrane helix</keyword>
<organism evidence="2 3">
    <name type="scientific">Vibrio splendidus</name>
    <dbReference type="NCBI Taxonomy" id="29497"/>
    <lineage>
        <taxon>Bacteria</taxon>
        <taxon>Pseudomonadati</taxon>
        <taxon>Pseudomonadota</taxon>
        <taxon>Gammaproteobacteria</taxon>
        <taxon>Vibrionales</taxon>
        <taxon>Vibrionaceae</taxon>
        <taxon>Vibrio</taxon>
    </lineage>
</organism>
<evidence type="ECO:0000256" key="1">
    <source>
        <dbReference type="SAM" id="Phobius"/>
    </source>
</evidence>
<proteinExistence type="predicted"/>